<accession>A0A8J5I9V3</accession>
<dbReference type="AlphaFoldDB" id="A0A8J5I9V3"/>
<sequence>MSKYSFEVRMLRLKSTVASDYFVSSFNAEHNGCTGLEQQLQSLTGALIITAVLLHYGIPDSIAHAPTTSTPSTL</sequence>
<protein>
    <submittedName>
        <fullName evidence="1">Uncharacterized protein</fullName>
    </submittedName>
</protein>
<organism evidence="1 2">
    <name type="scientific">Phytophthora aleatoria</name>
    <dbReference type="NCBI Taxonomy" id="2496075"/>
    <lineage>
        <taxon>Eukaryota</taxon>
        <taxon>Sar</taxon>
        <taxon>Stramenopiles</taxon>
        <taxon>Oomycota</taxon>
        <taxon>Peronosporomycetes</taxon>
        <taxon>Peronosporales</taxon>
        <taxon>Peronosporaceae</taxon>
        <taxon>Phytophthora</taxon>
    </lineage>
</organism>
<dbReference type="Proteomes" id="UP000709295">
    <property type="component" value="Unassembled WGS sequence"/>
</dbReference>
<evidence type="ECO:0000313" key="2">
    <source>
        <dbReference type="Proteomes" id="UP000709295"/>
    </source>
</evidence>
<gene>
    <name evidence="1" type="ORF">JG688_00015580</name>
</gene>
<comment type="caution">
    <text evidence="1">The sequence shown here is derived from an EMBL/GenBank/DDBJ whole genome shotgun (WGS) entry which is preliminary data.</text>
</comment>
<evidence type="ECO:0000313" key="1">
    <source>
        <dbReference type="EMBL" id="KAG6947382.1"/>
    </source>
</evidence>
<proteinExistence type="predicted"/>
<dbReference type="EMBL" id="JAENGY010001717">
    <property type="protein sequence ID" value="KAG6947382.1"/>
    <property type="molecule type" value="Genomic_DNA"/>
</dbReference>
<keyword evidence="2" id="KW-1185">Reference proteome</keyword>
<reference evidence="1" key="1">
    <citation type="submission" date="2021-01" db="EMBL/GenBank/DDBJ databases">
        <title>Phytophthora aleatoria, a newly-described species from Pinus radiata is distinct from Phytophthora cactorum isolates based on comparative genomics.</title>
        <authorList>
            <person name="Mcdougal R."/>
            <person name="Panda P."/>
            <person name="Williams N."/>
            <person name="Studholme D.J."/>
        </authorList>
    </citation>
    <scope>NUCLEOTIDE SEQUENCE</scope>
    <source>
        <strain evidence="1">NZFS 4037</strain>
    </source>
</reference>
<name>A0A8J5I9V3_9STRA</name>